<gene>
    <name evidence="2" type="ORF">HID58_092311</name>
</gene>
<keyword evidence="1" id="KW-0175">Coiled coil</keyword>
<name>A0ABQ7WWZ1_BRANA</name>
<dbReference type="Proteomes" id="UP000824890">
    <property type="component" value="Unassembled WGS sequence"/>
</dbReference>
<protein>
    <submittedName>
        <fullName evidence="2">Uncharacterized protein</fullName>
    </submittedName>
</protein>
<evidence type="ECO:0000313" key="3">
    <source>
        <dbReference type="Proteomes" id="UP000824890"/>
    </source>
</evidence>
<accession>A0ABQ7WWZ1</accession>
<proteinExistence type="predicted"/>
<evidence type="ECO:0000256" key="1">
    <source>
        <dbReference type="SAM" id="Coils"/>
    </source>
</evidence>
<keyword evidence="3" id="KW-1185">Reference proteome</keyword>
<comment type="caution">
    <text evidence="2">The sequence shown here is derived from an EMBL/GenBank/DDBJ whole genome shotgun (WGS) entry which is preliminary data.</text>
</comment>
<organism evidence="2 3">
    <name type="scientific">Brassica napus</name>
    <name type="common">Rape</name>
    <dbReference type="NCBI Taxonomy" id="3708"/>
    <lineage>
        <taxon>Eukaryota</taxon>
        <taxon>Viridiplantae</taxon>
        <taxon>Streptophyta</taxon>
        <taxon>Embryophyta</taxon>
        <taxon>Tracheophyta</taxon>
        <taxon>Spermatophyta</taxon>
        <taxon>Magnoliopsida</taxon>
        <taxon>eudicotyledons</taxon>
        <taxon>Gunneridae</taxon>
        <taxon>Pentapetalae</taxon>
        <taxon>rosids</taxon>
        <taxon>malvids</taxon>
        <taxon>Brassicales</taxon>
        <taxon>Brassicaceae</taxon>
        <taxon>Brassiceae</taxon>
        <taxon>Brassica</taxon>
    </lineage>
</organism>
<evidence type="ECO:0000313" key="2">
    <source>
        <dbReference type="EMBL" id="KAH0840812.1"/>
    </source>
</evidence>
<reference evidence="2 3" key="1">
    <citation type="submission" date="2021-05" db="EMBL/GenBank/DDBJ databases">
        <title>Genome Assembly of Synthetic Allotetraploid Brassica napus Reveals Homoeologous Exchanges between Subgenomes.</title>
        <authorList>
            <person name="Davis J.T."/>
        </authorList>
    </citation>
    <scope>NUCLEOTIDE SEQUENCE [LARGE SCALE GENOMIC DNA]</scope>
    <source>
        <strain evidence="3">cv. Da-Ae</strain>
        <tissue evidence="2">Seedling</tissue>
    </source>
</reference>
<dbReference type="EMBL" id="JAGKQM010003008">
    <property type="protein sequence ID" value="KAH0840812.1"/>
    <property type="molecule type" value="Genomic_DNA"/>
</dbReference>
<sequence>MRQVSLVKISGRSPKLLVEIRSRSTLECVSDKMGLSLKDKSSEAHFVKEIVKEVKRVIAAIKLQEEEENNLEEKGESLRIAFSMHDCFSIIINC</sequence>
<feature type="coiled-coil region" evidence="1">
    <location>
        <begin position="47"/>
        <end position="81"/>
    </location>
</feature>